<dbReference type="RefSeq" id="WP_353714238.1">
    <property type="nucleotide sequence ID" value="NZ_CP159307.1"/>
</dbReference>
<evidence type="ECO:0000313" key="2">
    <source>
        <dbReference type="EMBL" id="XCH32976.1"/>
    </source>
</evidence>
<proteinExistence type="predicted"/>
<name>A0AAU8G9G4_9CHLR</name>
<dbReference type="Pfam" id="PF01936">
    <property type="entry name" value="NYN"/>
    <property type="match status" value="1"/>
</dbReference>
<dbReference type="Gene3D" id="3.40.50.1010">
    <property type="entry name" value="5'-nuclease"/>
    <property type="match status" value="1"/>
</dbReference>
<feature type="domain" description="NYN" evidence="1">
    <location>
        <begin position="16"/>
        <end position="163"/>
    </location>
</feature>
<reference evidence="2" key="1">
    <citation type="submission" date="2024-06" db="EMBL/GenBank/DDBJ databases">
        <title>A Novel Isolate, Dehalogenimonas sp. Strain 4OHTPN, Dechlorinates Aromatic 4 Hydroxy chlorothalonil by a Novel Reductive Dehalogenase.</title>
        <authorList>
            <person name="Liu G."/>
        </authorList>
    </citation>
    <scope>NUCLEOTIDE SEQUENCE</scope>
    <source>
        <strain evidence="2">4OHTPN</strain>
    </source>
</reference>
<protein>
    <submittedName>
        <fullName evidence="2">NYN domain-containing protein</fullName>
    </submittedName>
</protein>
<evidence type="ECO:0000259" key="1">
    <source>
        <dbReference type="Pfam" id="PF01936"/>
    </source>
</evidence>
<organism evidence="2">
    <name type="scientific">Dehalogenimonas sp. 4OHTPN</name>
    <dbReference type="NCBI Taxonomy" id="3166643"/>
    <lineage>
        <taxon>Bacteria</taxon>
        <taxon>Bacillati</taxon>
        <taxon>Chloroflexota</taxon>
        <taxon>Dehalococcoidia</taxon>
        <taxon>Dehalococcoidales</taxon>
        <taxon>Dehalococcoidaceae</taxon>
        <taxon>Dehalogenimonas</taxon>
    </lineage>
</organism>
<dbReference type="AlphaFoldDB" id="A0AAU8G9G4"/>
<sequence length="216" mass="24797">MARFVFIAMPNNYSKRLILFIDYANVYQGARHSFFNQTDPHYMGQIDPMKYAQFIRDSAPAGSMRHVEQVRLYTGLPDPNKEPKTYGACLKQINVWQQAHVKVISRPLKYPSNWPMEKARQKGVDVALAIDFVALALDGKYDVGVIASTDTDLKPALEYVQQKCPYCFTEVTSWDAKSFGSFPYNTRLSIPGKNLWCTWVRKSNYDQIADLTDYNI</sequence>
<dbReference type="EMBL" id="CP159307">
    <property type="protein sequence ID" value="XCH32976.1"/>
    <property type="molecule type" value="Genomic_DNA"/>
</dbReference>
<accession>A0AAU8G9G4</accession>
<gene>
    <name evidence="2" type="ORF">ABV300_07425</name>
</gene>
<dbReference type="GO" id="GO:0004540">
    <property type="term" value="F:RNA nuclease activity"/>
    <property type="evidence" value="ECO:0007669"/>
    <property type="project" value="InterPro"/>
</dbReference>
<dbReference type="InterPro" id="IPR021139">
    <property type="entry name" value="NYN"/>
</dbReference>